<dbReference type="Proteomes" id="UP000008139">
    <property type="component" value="Chromosome"/>
</dbReference>
<feature type="domain" description="Pyrroline-5-carboxylate reductase dimerisation" evidence="9">
    <location>
        <begin position="161"/>
        <end position="265"/>
    </location>
</feature>
<dbReference type="NCBIfam" id="TIGR00112">
    <property type="entry name" value="proC"/>
    <property type="match status" value="1"/>
</dbReference>
<dbReference type="RefSeq" id="WP_013682084.1">
    <property type="nucleotide sequence ID" value="NC_015318.1"/>
</dbReference>
<comment type="similarity">
    <text evidence="1 4 7">Belongs to the pyrroline-5-carboxylate reductase family.</text>
</comment>
<comment type="function">
    <text evidence="4">Catalyzes the reduction of 1-pyrroline-5-carboxylate (PCA) to L-proline.</text>
</comment>
<dbReference type="GO" id="GO:0005737">
    <property type="term" value="C:cytoplasm"/>
    <property type="evidence" value="ECO:0007669"/>
    <property type="project" value="UniProtKB-SubCell"/>
</dbReference>
<dbReference type="AlphaFoldDB" id="F2LWB2"/>
<dbReference type="PANTHER" id="PTHR11645">
    <property type="entry name" value="PYRROLINE-5-CARBOXYLATE REDUCTASE"/>
    <property type="match status" value="1"/>
</dbReference>
<reference evidence="11" key="2">
    <citation type="submission" date="2011-03" db="EMBL/GenBank/DDBJ databases">
        <title>The complete genome of Hippea maritima DSM 10411.</title>
        <authorList>
            <consortium name="US DOE Joint Genome Institute (JGI-PGF)"/>
            <person name="Lucas S."/>
            <person name="Copeland A."/>
            <person name="Lapidus A."/>
            <person name="Bruce D."/>
            <person name="Goodwin L."/>
            <person name="Pitluck S."/>
            <person name="Peters L."/>
            <person name="Kyrpides N."/>
            <person name="Mavromatis K."/>
            <person name="Pagani I."/>
            <person name="Ivanova N."/>
            <person name="Mikhailova N."/>
            <person name="Lu M."/>
            <person name="Detter J.C."/>
            <person name="Tapia R."/>
            <person name="Han C."/>
            <person name="Land M."/>
            <person name="Hauser L."/>
            <person name="Markowitz V."/>
            <person name="Cheng J.-F."/>
            <person name="Hugenholtz P."/>
            <person name="Woyke T."/>
            <person name="Wu D."/>
            <person name="Spring S."/>
            <person name="Schroeder M."/>
            <person name="Brambilla E."/>
            <person name="Klenk H.-P."/>
            <person name="Eisen J.A."/>
        </authorList>
    </citation>
    <scope>NUCLEOTIDE SEQUENCE [LARGE SCALE GENOMIC DNA]</scope>
    <source>
        <strain evidence="11">ATCC 700847 / DSM 10411 / MH2</strain>
    </source>
</reference>
<evidence type="ECO:0000259" key="9">
    <source>
        <dbReference type="Pfam" id="PF14748"/>
    </source>
</evidence>
<feature type="domain" description="Pyrroline-5-carboxylate reductase catalytic N-terminal" evidence="8">
    <location>
        <begin position="7"/>
        <end position="98"/>
    </location>
</feature>
<sequence>MLKDKIIGIIGVGKMGSALLTGLLNVGIDKKNILVSDAYIPKETVEERFGVKFLENPQLAKESDIIILAVQPIDIPECLQEIYPFIDNSKLIISIAAGIKVEVMRSILKKGRFIRVMPNIAAIVKQAASAIYCGPRTTKEDEEIAMAILGVVGEVVVIHNERFMDAVTGLSGSGPAYIFEVIEALADGGVKVGLRREDALKLAAQTVKGAAELVLKTGKHPAELKDMVASPGGTTIYGLAELEKRGTRGGFIEAVVAATKRSEELGS</sequence>
<dbReference type="InterPro" id="IPR000304">
    <property type="entry name" value="Pyrroline-COOH_reductase"/>
</dbReference>
<dbReference type="FunFam" id="1.10.3730.10:FF:000001">
    <property type="entry name" value="Pyrroline-5-carboxylate reductase"/>
    <property type="match status" value="1"/>
</dbReference>
<evidence type="ECO:0000256" key="7">
    <source>
        <dbReference type="RuleBase" id="RU003903"/>
    </source>
</evidence>
<dbReference type="InterPro" id="IPR036291">
    <property type="entry name" value="NAD(P)-bd_dom_sf"/>
</dbReference>
<dbReference type="EMBL" id="CP002606">
    <property type="protein sequence ID" value="AEA34046.1"/>
    <property type="molecule type" value="Genomic_DNA"/>
</dbReference>
<dbReference type="PROSITE" id="PS00521">
    <property type="entry name" value="P5CR"/>
    <property type="match status" value="1"/>
</dbReference>
<dbReference type="OrthoDB" id="9805754at2"/>
<dbReference type="InterPro" id="IPR008927">
    <property type="entry name" value="6-PGluconate_DH-like_C_sf"/>
</dbReference>
<proteinExistence type="inferred from homology"/>
<evidence type="ECO:0000256" key="3">
    <source>
        <dbReference type="ARBA" id="ARBA00023002"/>
    </source>
</evidence>
<dbReference type="Pfam" id="PF03807">
    <property type="entry name" value="F420_oxidored"/>
    <property type="match status" value="1"/>
</dbReference>
<evidence type="ECO:0000256" key="4">
    <source>
        <dbReference type="HAMAP-Rule" id="MF_01925"/>
    </source>
</evidence>
<evidence type="ECO:0000256" key="6">
    <source>
        <dbReference type="PIRSR" id="PIRSR000193-1"/>
    </source>
</evidence>
<dbReference type="KEGG" id="hmr:Hipma_1080"/>
<dbReference type="GO" id="GO:0055129">
    <property type="term" value="P:L-proline biosynthetic process"/>
    <property type="evidence" value="ECO:0007669"/>
    <property type="project" value="UniProtKB-UniRule"/>
</dbReference>
<comment type="catalytic activity">
    <reaction evidence="4">
        <text>L-proline + NAD(+) = (S)-1-pyrroline-5-carboxylate + NADH + 2 H(+)</text>
        <dbReference type="Rhea" id="RHEA:14105"/>
        <dbReference type="ChEBI" id="CHEBI:15378"/>
        <dbReference type="ChEBI" id="CHEBI:17388"/>
        <dbReference type="ChEBI" id="CHEBI:57540"/>
        <dbReference type="ChEBI" id="CHEBI:57945"/>
        <dbReference type="ChEBI" id="CHEBI:60039"/>
        <dbReference type="EC" id="1.5.1.2"/>
    </reaction>
</comment>
<dbReference type="InterPro" id="IPR028939">
    <property type="entry name" value="P5C_Rdtase_cat_N"/>
</dbReference>
<evidence type="ECO:0000313" key="11">
    <source>
        <dbReference type="Proteomes" id="UP000008139"/>
    </source>
</evidence>
<dbReference type="PIRSF" id="PIRSF000193">
    <property type="entry name" value="Pyrrol-5-carb_rd"/>
    <property type="match status" value="1"/>
</dbReference>
<feature type="binding site" evidence="6">
    <location>
        <begin position="69"/>
        <end position="72"/>
    </location>
    <ligand>
        <name>NADP(+)</name>
        <dbReference type="ChEBI" id="CHEBI:58349"/>
    </ligand>
</feature>
<dbReference type="Pfam" id="PF14748">
    <property type="entry name" value="P5CR_dimer"/>
    <property type="match status" value="1"/>
</dbReference>
<dbReference type="FunCoup" id="F2LWB2">
    <property type="interactions" value="366"/>
</dbReference>
<evidence type="ECO:0000313" key="10">
    <source>
        <dbReference type="EMBL" id="AEA34046.1"/>
    </source>
</evidence>
<dbReference type="eggNOG" id="COG0345">
    <property type="taxonomic scope" value="Bacteria"/>
</dbReference>
<dbReference type="SUPFAM" id="SSF48179">
    <property type="entry name" value="6-phosphogluconate dehydrogenase C-terminal domain-like"/>
    <property type="match status" value="1"/>
</dbReference>
<comment type="pathway">
    <text evidence="4 7">Amino-acid biosynthesis; L-proline biosynthesis; L-proline from L-glutamate 5-semialdehyde: step 1/1.</text>
</comment>
<evidence type="ECO:0000256" key="5">
    <source>
        <dbReference type="NCBIfam" id="TIGR00112"/>
    </source>
</evidence>
<feature type="binding site" evidence="6">
    <location>
        <begin position="10"/>
        <end position="15"/>
    </location>
    <ligand>
        <name>NADP(+)</name>
        <dbReference type="ChEBI" id="CHEBI:58349"/>
    </ligand>
</feature>
<evidence type="ECO:0000259" key="8">
    <source>
        <dbReference type="Pfam" id="PF03807"/>
    </source>
</evidence>
<organism evidence="10 11">
    <name type="scientific">Hippea maritima (strain ATCC 700847 / DSM 10411 / MH2)</name>
    <dbReference type="NCBI Taxonomy" id="760142"/>
    <lineage>
        <taxon>Bacteria</taxon>
        <taxon>Pseudomonadati</taxon>
        <taxon>Campylobacterota</taxon>
        <taxon>Desulfurellia</taxon>
        <taxon>Desulfurellales</taxon>
        <taxon>Hippeaceae</taxon>
        <taxon>Hippea</taxon>
    </lineage>
</organism>
<dbReference type="SUPFAM" id="SSF51735">
    <property type="entry name" value="NAD(P)-binding Rossmann-fold domains"/>
    <property type="match status" value="1"/>
</dbReference>
<accession>F2LWB2</accession>
<feature type="binding site" evidence="6">
    <location>
        <position position="56"/>
    </location>
    <ligand>
        <name>NADPH</name>
        <dbReference type="ChEBI" id="CHEBI:57783"/>
    </ligand>
</feature>
<gene>
    <name evidence="4" type="primary">proC</name>
    <name evidence="10" type="ordered locus">Hipma_1080</name>
</gene>
<protein>
    <recommendedName>
        <fullName evidence="4 5">Pyrroline-5-carboxylate reductase</fullName>
        <shortName evidence="4">P5C reductase</shortName>
        <shortName evidence="4">P5CR</shortName>
        <ecNumber evidence="4 5">1.5.1.2</ecNumber>
    </recommendedName>
    <alternativeName>
        <fullName evidence="4">PCA reductase</fullName>
    </alternativeName>
</protein>
<dbReference type="Gene3D" id="1.10.3730.10">
    <property type="entry name" value="ProC C-terminal domain-like"/>
    <property type="match status" value="1"/>
</dbReference>
<dbReference type="HOGENOM" id="CLU_042344_3_1_7"/>
<keyword evidence="2 4" id="KW-0521">NADP</keyword>
<dbReference type="InterPro" id="IPR029036">
    <property type="entry name" value="P5CR_dimer"/>
</dbReference>
<keyword evidence="4 7" id="KW-0641">Proline biosynthesis</keyword>
<dbReference type="InParanoid" id="F2LWB2"/>
<keyword evidence="4" id="KW-0963">Cytoplasm</keyword>
<dbReference type="EC" id="1.5.1.2" evidence="4 5"/>
<dbReference type="PANTHER" id="PTHR11645:SF0">
    <property type="entry name" value="PYRROLINE-5-CARBOXYLATE REDUCTASE 3"/>
    <property type="match status" value="1"/>
</dbReference>
<name>F2LWB2_HIPMA</name>
<dbReference type="GO" id="GO:0004735">
    <property type="term" value="F:pyrroline-5-carboxylate reductase activity"/>
    <property type="evidence" value="ECO:0007669"/>
    <property type="project" value="UniProtKB-UniRule"/>
</dbReference>
<keyword evidence="3 4" id="KW-0560">Oxidoreductase</keyword>
<comment type="subcellular location">
    <subcellularLocation>
        <location evidence="4">Cytoplasm</location>
    </subcellularLocation>
</comment>
<comment type="catalytic activity">
    <reaction evidence="4 7">
        <text>L-proline + NADP(+) = (S)-1-pyrroline-5-carboxylate + NADPH + 2 H(+)</text>
        <dbReference type="Rhea" id="RHEA:14109"/>
        <dbReference type="ChEBI" id="CHEBI:15378"/>
        <dbReference type="ChEBI" id="CHEBI:17388"/>
        <dbReference type="ChEBI" id="CHEBI:57783"/>
        <dbReference type="ChEBI" id="CHEBI:58349"/>
        <dbReference type="ChEBI" id="CHEBI:60039"/>
        <dbReference type="EC" id="1.5.1.2"/>
    </reaction>
</comment>
<dbReference type="InterPro" id="IPR053790">
    <property type="entry name" value="P5CR-like_CS"/>
</dbReference>
<keyword evidence="4 7" id="KW-0028">Amino-acid biosynthesis</keyword>
<dbReference type="HAMAP" id="MF_01925">
    <property type="entry name" value="P5C_reductase"/>
    <property type="match status" value="1"/>
</dbReference>
<evidence type="ECO:0000256" key="2">
    <source>
        <dbReference type="ARBA" id="ARBA00022857"/>
    </source>
</evidence>
<evidence type="ECO:0000256" key="1">
    <source>
        <dbReference type="ARBA" id="ARBA00005525"/>
    </source>
</evidence>
<dbReference type="UniPathway" id="UPA00098">
    <property type="reaction ID" value="UER00361"/>
</dbReference>
<keyword evidence="11" id="KW-1185">Reference proteome</keyword>
<dbReference type="STRING" id="760142.Hipma_1080"/>
<reference evidence="10 11" key="1">
    <citation type="journal article" date="2011" name="Stand. Genomic Sci.">
        <title>Complete genome sequence of the thermophilic sulfur-reducer Hippea maritima type strain (MH(2)).</title>
        <authorList>
            <person name="Huntemann M."/>
            <person name="Lu M."/>
            <person name="Nolan M."/>
            <person name="Lapidus A."/>
            <person name="Lucas S."/>
            <person name="Hammon N."/>
            <person name="Deshpande S."/>
            <person name="Cheng J.F."/>
            <person name="Tapia R."/>
            <person name="Han C."/>
            <person name="Goodwin L."/>
            <person name="Pitluck S."/>
            <person name="Liolios K."/>
            <person name="Pagani I."/>
            <person name="Ivanova N."/>
            <person name="Ovchinikova G."/>
            <person name="Pati A."/>
            <person name="Chen A."/>
            <person name="Palaniappan K."/>
            <person name="Land M."/>
            <person name="Hauser L."/>
            <person name="Jeffries C.D."/>
            <person name="Detter J.C."/>
            <person name="Brambilla E.M."/>
            <person name="Rohde M."/>
            <person name="Spring S."/>
            <person name="Goker M."/>
            <person name="Woyke T."/>
            <person name="Bristow J."/>
            <person name="Eisen J.A."/>
            <person name="Markowitz V."/>
            <person name="Hugenholtz P."/>
            <person name="Kyrpides N.C."/>
            <person name="Klenk H.P."/>
            <person name="Mavromatis K."/>
        </authorList>
    </citation>
    <scope>NUCLEOTIDE SEQUENCE [LARGE SCALE GENOMIC DNA]</scope>
    <source>
        <strain evidence="11">ATCC 700847 / DSM 10411 / MH2</strain>
    </source>
</reference>
<dbReference type="Gene3D" id="3.40.50.720">
    <property type="entry name" value="NAD(P)-binding Rossmann-like Domain"/>
    <property type="match status" value="1"/>
</dbReference>